<gene>
    <name evidence="2" type="ORF">E6A44_002950</name>
</gene>
<comment type="caution">
    <text evidence="2">The sequence shown here is derived from an EMBL/GenBank/DDBJ whole genome shotgun (WGS) entry which is preliminary data.</text>
</comment>
<organism evidence="2 3">
    <name type="scientific">Pedobacter ureilyticus</name>
    <dbReference type="NCBI Taxonomy" id="1393051"/>
    <lineage>
        <taxon>Bacteria</taxon>
        <taxon>Pseudomonadati</taxon>
        <taxon>Bacteroidota</taxon>
        <taxon>Sphingobacteriia</taxon>
        <taxon>Sphingobacteriales</taxon>
        <taxon>Sphingobacteriaceae</taxon>
        <taxon>Pedobacter</taxon>
    </lineage>
</organism>
<dbReference type="Pfam" id="PF26078">
    <property type="entry name" value="Baseplate_J_M"/>
    <property type="match status" value="1"/>
</dbReference>
<dbReference type="PANTHER" id="PTHR37829:SF3">
    <property type="entry name" value="PROTEIN JAYE-RELATED"/>
    <property type="match status" value="1"/>
</dbReference>
<evidence type="ECO:0000259" key="1">
    <source>
        <dbReference type="Pfam" id="PF26078"/>
    </source>
</evidence>
<dbReference type="PANTHER" id="PTHR37829">
    <property type="entry name" value="PHAGE-LIKE ELEMENT PBSX PROTEIN XKDT"/>
    <property type="match status" value="1"/>
</dbReference>
<reference evidence="2 3" key="1">
    <citation type="submission" date="2024-12" db="EMBL/GenBank/DDBJ databases">
        <authorList>
            <person name="Hu S."/>
        </authorList>
    </citation>
    <scope>NUCLEOTIDE SEQUENCE [LARGE SCALE GENOMIC DNA]</scope>
    <source>
        <strain evidence="2 3">THG-T11</strain>
    </source>
</reference>
<dbReference type="Proteomes" id="UP001517247">
    <property type="component" value="Unassembled WGS sequence"/>
</dbReference>
<dbReference type="InterPro" id="IPR052399">
    <property type="entry name" value="Phage_Baseplate_Assmbl_Protein"/>
</dbReference>
<feature type="domain" description="Baseplate J-like central" evidence="1">
    <location>
        <begin position="200"/>
        <end position="288"/>
    </location>
</feature>
<dbReference type="RefSeq" id="WP_138721659.1">
    <property type="nucleotide sequence ID" value="NZ_SSHJ02000001.1"/>
</dbReference>
<name>A0ABW9J3B1_9SPHI</name>
<evidence type="ECO:0000313" key="2">
    <source>
        <dbReference type="EMBL" id="MFN0254510.1"/>
    </source>
</evidence>
<evidence type="ECO:0000313" key="3">
    <source>
        <dbReference type="Proteomes" id="UP001517247"/>
    </source>
</evidence>
<protein>
    <submittedName>
        <fullName evidence="2">Baseplate J/gp47 family protein</fullName>
    </submittedName>
</protein>
<keyword evidence="3" id="KW-1185">Reference proteome</keyword>
<proteinExistence type="predicted"/>
<accession>A0ABW9J3B1</accession>
<dbReference type="EMBL" id="SSHJ02000001">
    <property type="protein sequence ID" value="MFN0254510.1"/>
    <property type="molecule type" value="Genomic_DNA"/>
</dbReference>
<dbReference type="InterPro" id="IPR058531">
    <property type="entry name" value="Baseplate_J_M"/>
</dbReference>
<sequence length="391" mass="42443">MKPIPSTVELQNRLSADITAQLEISDVGMKRVIDTISAVLAGELKLAYLYLQDIQNNVFPDTADLAIDGGELNRIGQIQLNRQPRPATSGIYKVSVDGEAASVLKAGLTFKSNSESKSPGNLYILEQDYILTGTDDEIILRSLDAGPDFILEEEDTLTATEPLIGVDQIATILEVTTQPTAAESIELYRKNVIDAIRLEAQGGARTDYRLWSADAQGVERVFPYVKIGEAGTVQVFLEATVTDSIDGNGTPSAALINEVIEVITQDPDITLPTNQRGRLPIGVVLEVLPVVTKPVDIEIIGLQNDTPSVRSSISSNMKDFLFTVRPYIAGTDLSRDKNDVLTAVKAQAIVSDTVGNANTFTDFKIYVDGVEQNTYSFSGGIIPYLRNVTYL</sequence>